<dbReference type="PROSITE" id="PS50885">
    <property type="entry name" value="HAMP"/>
    <property type="match status" value="1"/>
</dbReference>
<feature type="transmembrane region" description="Helical" evidence="14">
    <location>
        <begin position="190"/>
        <end position="212"/>
    </location>
</feature>
<dbReference type="PROSITE" id="PS50110">
    <property type="entry name" value="RESPONSE_REGULATORY"/>
    <property type="match status" value="1"/>
</dbReference>
<dbReference type="InterPro" id="IPR003660">
    <property type="entry name" value="HAMP_dom"/>
</dbReference>
<dbReference type="SMART" id="SM00387">
    <property type="entry name" value="HATPase_c"/>
    <property type="match status" value="1"/>
</dbReference>
<evidence type="ECO:0000256" key="11">
    <source>
        <dbReference type="ARBA" id="ARBA00023136"/>
    </source>
</evidence>
<comment type="subcellular location">
    <subcellularLocation>
        <location evidence="2">Cell membrane</location>
        <topology evidence="2">Multi-pass membrane protein</topology>
    </subcellularLocation>
</comment>
<keyword evidence="8" id="KW-0418">Kinase</keyword>
<dbReference type="InterPro" id="IPR007891">
    <property type="entry name" value="CHASE3"/>
</dbReference>
<evidence type="ECO:0000313" key="18">
    <source>
        <dbReference type="EMBL" id="OMD52392.1"/>
    </source>
</evidence>
<dbReference type="InterPro" id="IPR029016">
    <property type="entry name" value="GAF-like_dom_sf"/>
</dbReference>
<dbReference type="SUPFAM" id="SSF55874">
    <property type="entry name" value="ATPase domain of HSP90 chaperone/DNA topoisomerase II/histidine kinase"/>
    <property type="match status" value="1"/>
</dbReference>
<dbReference type="SMART" id="SM00388">
    <property type="entry name" value="HisKA"/>
    <property type="match status" value="1"/>
</dbReference>
<dbReference type="CDD" id="cd19410">
    <property type="entry name" value="HK9-like_sensor"/>
    <property type="match status" value="1"/>
</dbReference>
<dbReference type="InterPro" id="IPR004358">
    <property type="entry name" value="Sig_transdc_His_kin-like_C"/>
</dbReference>
<keyword evidence="10" id="KW-0902">Two-component regulatory system</keyword>
<keyword evidence="13" id="KW-0175">Coiled coil</keyword>
<dbReference type="Pfam" id="PF02518">
    <property type="entry name" value="HATPase_c"/>
    <property type="match status" value="1"/>
</dbReference>
<dbReference type="InterPro" id="IPR003594">
    <property type="entry name" value="HATPase_dom"/>
</dbReference>
<dbReference type="Pfam" id="PF00072">
    <property type="entry name" value="Response_reg"/>
    <property type="match status" value="1"/>
</dbReference>
<dbReference type="CDD" id="cd06225">
    <property type="entry name" value="HAMP"/>
    <property type="match status" value="1"/>
</dbReference>
<evidence type="ECO:0000256" key="12">
    <source>
        <dbReference type="PROSITE-ProRule" id="PRU00169"/>
    </source>
</evidence>
<keyword evidence="7" id="KW-0547">Nucleotide-binding</keyword>
<evidence type="ECO:0000256" key="1">
    <source>
        <dbReference type="ARBA" id="ARBA00000085"/>
    </source>
</evidence>
<comment type="caution">
    <text evidence="18">The sequence shown here is derived from an EMBL/GenBank/DDBJ whole genome shotgun (WGS) entry which is preliminary data.</text>
</comment>
<gene>
    <name evidence="18" type="ORF">BSK56_02985</name>
</gene>
<proteinExistence type="predicted"/>
<dbReference type="CDD" id="cd16922">
    <property type="entry name" value="HATPase_EvgS-ArcB-TorS-like"/>
    <property type="match status" value="1"/>
</dbReference>
<dbReference type="Pfam" id="PF01590">
    <property type="entry name" value="GAF"/>
    <property type="match status" value="1"/>
</dbReference>
<evidence type="ECO:0000256" key="3">
    <source>
        <dbReference type="ARBA" id="ARBA00012438"/>
    </source>
</evidence>
<keyword evidence="6" id="KW-0808">Transferase</keyword>
<dbReference type="PROSITE" id="PS50109">
    <property type="entry name" value="HIS_KIN"/>
    <property type="match status" value="1"/>
</dbReference>
<organism evidence="18 19">
    <name type="scientific">Paenibacillus borealis</name>
    <dbReference type="NCBI Taxonomy" id="160799"/>
    <lineage>
        <taxon>Bacteria</taxon>
        <taxon>Bacillati</taxon>
        <taxon>Bacillota</taxon>
        <taxon>Bacilli</taxon>
        <taxon>Bacillales</taxon>
        <taxon>Paenibacillaceae</taxon>
        <taxon>Paenibacillus</taxon>
    </lineage>
</organism>
<feature type="domain" description="Histidine kinase" evidence="15">
    <location>
        <begin position="512"/>
        <end position="742"/>
    </location>
</feature>
<dbReference type="Gene3D" id="3.30.565.10">
    <property type="entry name" value="Histidine kinase-like ATPase, C-terminal domain"/>
    <property type="match status" value="1"/>
</dbReference>
<evidence type="ECO:0000313" key="19">
    <source>
        <dbReference type="Proteomes" id="UP000187412"/>
    </source>
</evidence>
<evidence type="ECO:0000256" key="2">
    <source>
        <dbReference type="ARBA" id="ARBA00004651"/>
    </source>
</evidence>
<sequence>MPKKQAWSLKIRGKIAVGYVLILLMLGLFLLIVSSRITDLEKETVFLSDHDIEVHELTYQIEKNVLDMETGQRGYALTGDNSYLDPFNNGLRDWQINLAKLKGLIADNPDQMRNLGIIKENIQLWIDLAGQQVVDLKRNGEDEAIAEFFRNDTGKSVIDSIRSQSDYFRDNERNLTNERISNLKESNSRLLITMYILWTLVVLLAVLITYLISASIVNPLQHVILAINGIAGGGNMSERIKVKTMDEIYDLGEATNSLLDTVQLEQWSSEQQTAMSVILQEATDIYLLCRTFMNKLATTLEMQYGAIYVMNHKERYKCMYSYAGAEKKEFPFAEDSILPGEGLVGQCAVDKRIIIVEDLPENYISINSALGRTAPRFAVIAPIIFENKTVAVLEVASLTQWASYHHELLSKLLDMMAVSVNSVMTRMEIQKLYHESQVMNEELQVQSEELQVQSEELQVQTEELQNHTNELLTVNRELENQKAVAENAAVELERYNEQLELSSRYKSEFLANMSHELRTPLNSMLILSQLLAENRNNNLNEEEQGYASVIHNSGTDLLVMINDILDLSKVEAGKMMVEMDAVNLTELPTLLRGYFGKTAEQQKLEFSVNIGAEVPDLFYTDEMRLHQILRNLLSNAFKFTEEGSVQVDITRIEAYSDPQYNPTEPVLAFSVKDTGIGISEEHRELIFEAFMQADGSTVRKFGGTGLGLSISLQLARLLGGYISLQSELGQGSTFTLFLPCRCLEADMEDGLQPPGSWSSVAAAREREVTQKPEKATITVDTSLFEKQYEMLQGRTVLIVDDDLRNIYALKQGLEPYQMNILTAQSGFECLQIVREQANVDIVLLDIMMPNLDGYDTLSIIREELLLPDLPIIAISAKTMKEDREKCLAAGATDFISKPVVMKDVITRMCRWITVE</sequence>
<keyword evidence="14" id="KW-0812">Transmembrane</keyword>
<evidence type="ECO:0000256" key="13">
    <source>
        <dbReference type="SAM" id="Coils"/>
    </source>
</evidence>
<evidence type="ECO:0000256" key="7">
    <source>
        <dbReference type="ARBA" id="ARBA00022741"/>
    </source>
</evidence>
<evidence type="ECO:0000259" key="16">
    <source>
        <dbReference type="PROSITE" id="PS50110"/>
    </source>
</evidence>
<evidence type="ECO:0000256" key="14">
    <source>
        <dbReference type="SAM" id="Phobius"/>
    </source>
</evidence>
<dbReference type="Proteomes" id="UP000187412">
    <property type="component" value="Unassembled WGS sequence"/>
</dbReference>
<evidence type="ECO:0000259" key="15">
    <source>
        <dbReference type="PROSITE" id="PS50109"/>
    </source>
</evidence>
<dbReference type="SMART" id="SM00448">
    <property type="entry name" value="REC"/>
    <property type="match status" value="1"/>
</dbReference>
<dbReference type="Pfam" id="PF00512">
    <property type="entry name" value="HisKA"/>
    <property type="match status" value="1"/>
</dbReference>
<evidence type="ECO:0000256" key="8">
    <source>
        <dbReference type="ARBA" id="ARBA00022777"/>
    </source>
</evidence>
<dbReference type="EC" id="2.7.13.3" evidence="3"/>
<dbReference type="PANTHER" id="PTHR45339">
    <property type="entry name" value="HYBRID SIGNAL TRANSDUCTION HISTIDINE KINASE J"/>
    <property type="match status" value="1"/>
</dbReference>
<protein>
    <recommendedName>
        <fullName evidence="3">histidine kinase</fullName>
        <ecNumber evidence="3">2.7.13.3</ecNumber>
    </recommendedName>
</protein>
<feature type="modified residue" description="4-aspartylphosphate" evidence="12">
    <location>
        <position position="845"/>
    </location>
</feature>
<name>A0ABX3HQA1_PAEBO</name>
<dbReference type="InterPro" id="IPR003018">
    <property type="entry name" value="GAF"/>
</dbReference>
<keyword evidence="9" id="KW-0067">ATP-binding</keyword>
<dbReference type="EMBL" id="MPTB01000003">
    <property type="protein sequence ID" value="OMD52392.1"/>
    <property type="molecule type" value="Genomic_DNA"/>
</dbReference>
<dbReference type="InterPro" id="IPR001789">
    <property type="entry name" value="Sig_transdc_resp-reg_receiver"/>
</dbReference>
<reference evidence="18 19" key="1">
    <citation type="submission" date="2016-10" db="EMBL/GenBank/DDBJ databases">
        <title>Paenibacillus species isolates.</title>
        <authorList>
            <person name="Beno S.M."/>
        </authorList>
    </citation>
    <scope>NUCLEOTIDE SEQUENCE [LARGE SCALE GENOMIC DNA]</scope>
    <source>
        <strain evidence="18 19">FSL H7-0744</strain>
    </source>
</reference>
<dbReference type="SMART" id="SM00065">
    <property type="entry name" value="GAF"/>
    <property type="match status" value="1"/>
</dbReference>
<dbReference type="InterPro" id="IPR036097">
    <property type="entry name" value="HisK_dim/P_sf"/>
</dbReference>
<comment type="catalytic activity">
    <reaction evidence="1">
        <text>ATP + protein L-histidine = ADP + protein N-phospho-L-histidine.</text>
        <dbReference type="EC" id="2.7.13.3"/>
    </reaction>
</comment>
<evidence type="ECO:0000256" key="9">
    <source>
        <dbReference type="ARBA" id="ARBA00022840"/>
    </source>
</evidence>
<keyword evidence="11 14" id="KW-0472">Membrane</keyword>
<dbReference type="SUPFAM" id="SSF55781">
    <property type="entry name" value="GAF domain-like"/>
    <property type="match status" value="1"/>
</dbReference>
<evidence type="ECO:0000256" key="10">
    <source>
        <dbReference type="ARBA" id="ARBA00023012"/>
    </source>
</evidence>
<evidence type="ECO:0000256" key="4">
    <source>
        <dbReference type="ARBA" id="ARBA00022475"/>
    </source>
</evidence>
<evidence type="ECO:0000256" key="5">
    <source>
        <dbReference type="ARBA" id="ARBA00022553"/>
    </source>
</evidence>
<keyword evidence="5 12" id="KW-0597">Phosphoprotein</keyword>
<dbReference type="InterPro" id="IPR036890">
    <property type="entry name" value="HATPase_C_sf"/>
</dbReference>
<dbReference type="Gene3D" id="1.10.287.130">
    <property type="match status" value="1"/>
</dbReference>
<dbReference type="Pfam" id="PF05227">
    <property type="entry name" value="CHASE3"/>
    <property type="match status" value="1"/>
</dbReference>
<dbReference type="PANTHER" id="PTHR45339:SF1">
    <property type="entry name" value="HYBRID SIGNAL TRANSDUCTION HISTIDINE KINASE J"/>
    <property type="match status" value="1"/>
</dbReference>
<dbReference type="InterPro" id="IPR003661">
    <property type="entry name" value="HisK_dim/P_dom"/>
</dbReference>
<dbReference type="Gene3D" id="3.40.50.2300">
    <property type="match status" value="1"/>
</dbReference>
<dbReference type="InterPro" id="IPR005467">
    <property type="entry name" value="His_kinase_dom"/>
</dbReference>
<accession>A0ABX3HQA1</accession>
<feature type="domain" description="HAMP" evidence="17">
    <location>
        <begin position="214"/>
        <end position="263"/>
    </location>
</feature>
<evidence type="ECO:0000256" key="6">
    <source>
        <dbReference type="ARBA" id="ARBA00022679"/>
    </source>
</evidence>
<dbReference type="PRINTS" id="PR00344">
    <property type="entry name" value="BCTRLSENSOR"/>
</dbReference>
<feature type="transmembrane region" description="Helical" evidence="14">
    <location>
        <begin position="15"/>
        <end position="33"/>
    </location>
</feature>
<dbReference type="Gene3D" id="6.10.340.10">
    <property type="match status" value="1"/>
</dbReference>
<evidence type="ECO:0000259" key="17">
    <source>
        <dbReference type="PROSITE" id="PS50885"/>
    </source>
</evidence>
<dbReference type="CDD" id="cd17546">
    <property type="entry name" value="REC_hyHK_CKI1_RcsC-like"/>
    <property type="match status" value="1"/>
</dbReference>
<feature type="domain" description="Response regulatory" evidence="16">
    <location>
        <begin position="795"/>
        <end position="912"/>
    </location>
</feature>
<keyword evidence="14" id="KW-1133">Transmembrane helix</keyword>
<dbReference type="CDD" id="cd00082">
    <property type="entry name" value="HisKA"/>
    <property type="match status" value="1"/>
</dbReference>
<dbReference type="SUPFAM" id="SSF52172">
    <property type="entry name" value="CheY-like"/>
    <property type="match status" value="1"/>
</dbReference>
<dbReference type="Gene3D" id="3.30.450.40">
    <property type="match status" value="1"/>
</dbReference>
<keyword evidence="4" id="KW-1003">Cell membrane</keyword>
<dbReference type="RefSeq" id="WP_076109251.1">
    <property type="nucleotide sequence ID" value="NZ_MPTB01000003.1"/>
</dbReference>
<dbReference type="SUPFAM" id="SSF47384">
    <property type="entry name" value="Homodimeric domain of signal transducing histidine kinase"/>
    <property type="match status" value="1"/>
</dbReference>
<keyword evidence="19" id="KW-1185">Reference proteome</keyword>
<dbReference type="InterPro" id="IPR011006">
    <property type="entry name" value="CheY-like_superfamily"/>
</dbReference>
<feature type="coiled-coil region" evidence="13">
    <location>
        <begin position="438"/>
        <end position="502"/>
    </location>
</feature>